<dbReference type="PANTHER" id="PTHR37293:SF5">
    <property type="entry name" value="DNA REPLICATION PROTEIN"/>
    <property type="match status" value="1"/>
</dbReference>
<dbReference type="RefSeq" id="WP_111921308.1">
    <property type="nucleotide sequence ID" value="NZ_UAWC01000003.1"/>
</dbReference>
<dbReference type="InterPro" id="IPR034829">
    <property type="entry name" value="DnaD-like_sf"/>
</dbReference>
<dbReference type="EMBL" id="UAWC01000003">
    <property type="protein sequence ID" value="SQB33975.1"/>
    <property type="molecule type" value="Genomic_DNA"/>
</dbReference>
<evidence type="ECO:0000313" key="5">
    <source>
        <dbReference type="Proteomes" id="UP000250223"/>
    </source>
</evidence>
<feature type="compositionally biased region" description="Low complexity" evidence="2">
    <location>
        <begin position="149"/>
        <end position="162"/>
    </location>
</feature>
<evidence type="ECO:0000256" key="1">
    <source>
        <dbReference type="ARBA" id="ARBA00093462"/>
    </source>
</evidence>
<dbReference type="AlphaFoldDB" id="A0A2X2WD42"/>
<feature type="compositionally biased region" description="Basic and acidic residues" evidence="2">
    <location>
        <begin position="264"/>
        <end position="273"/>
    </location>
</feature>
<dbReference type="PANTHER" id="PTHR37293">
    <property type="entry name" value="PHAGE REPLICATION PROTEIN-RELATED"/>
    <property type="match status" value="1"/>
</dbReference>
<sequence length="292" mass="33870">MAREGKGWISLHRSIQEHWLWQEKPFSKGQAWLDLLLSANHQDKKILLGNELISVKRGSFITSQKKLMERWGWGSEKTRAFLKLLDSDGMIKFQPDKKKTTIIILNYDRYQNQNGLNADIPTDSENMQNDNRTQTECNQNDSRTSAETNNNDNNDNNDNKYINNKEKEELNPIKVYQNNIFPTPGFIEIEGIQKWSNDLGSELVIQAIEIAAKNNARNWKYIERILMDWNNNGIKTIEQAKAYSKTRGGKKVGSTRQNNKKPKPKQEGEGEKLARRALEKYGDKLEDFECDF</sequence>
<feature type="region of interest" description="Disordered" evidence="2">
    <location>
        <begin position="116"/>
        <end position="162"/>
    </location>
</feature>
<reference evidence="4 5" key="1">
    <citation type="submission" date="2018-06" db="EMBL/GenBank/DDBJ databases">
        <authorList>
            <consortium name="Pathogen Informatics"/>
            <person name="Doyle S."/>
        </authorList>
    </citation>
    <scope>NUCLEOTIDE SEQUENCE [LARGE SCALE GENOMIC DNA]</scope>
    <source>
        <strain evidence="4 5">NCTC13028</strain>
    </source>
</reference>
<feature type="region of interest" description="Disordered" evidence="2">
    <location>
        <begin position="245"/>
        <end position="273"/>
    </location>
</feature>
<protein>
    <submittedName>
        <fullName evidence="4">Phage protein</fullName>
    </submittedName>
</protein>
<evidence type="ECO:0000256" key="2">
    <source>
        <dbReference type="SAM" id="MobiDB-lite"/>
    </source>
</evidence>
<dbReference type="Gene3D" id="1.10.10.630">
    <property type="entry name" value="DnaD domain-like"/>
    <property type="match status" value="1"/>
</dbReference>
<evidence type="ECO:0000313" key="4">
    <source>
        <dbReference type="EMBL" id="SQB33975.1"/>
    </source>
</evidence>
<organism evidence="4 5">
    <name type="scientific">Clostridium cochlearium</name>
    <dbReference type="NCBI Taxonomy" id="1494"/>
    <lineage>
        <taxon>Bacteria</taxon>
        <taxon>Bacillati</taxon>
        <taxon>Bacillota</taxon>
        <taxon>Clostridia</taxon>
        <taxon>Eubacteriales</taxon>
        <taxon>Clostridiaceae</taxon>
        <taxon>Clostridium</taxon>
    </lineage>
</organism>
<dbReference type="Pfam" id="PF07261">
    <property type="entry name" value="DnaB_2"/>
    <property type="match status" value="1"/>
</dbReference>
<dbReference type="InterPro" id="IPR006343">
    <property type="entry name" value="DnaB/C_C"/>
</dbReference>
<feature type="compositionally biased region" description="Polar residues" evidence="2">
    <location>
        <begin position="123"/>
        <end position="148"/>
    </location>
</feature>
<name>A0A2X2WD42_CLOCO</name>
<dbReference type="Proteomes" id="UP000250223">
    <property type="component" value="Unassembled WGS sequence"/>
</dbReference>
<comment type="similarity">
    <text evidence="1">Belongs to the DnaB/DnaD family.</text>
</comment>
<evidence type="ECO:0000259" key="3">
    <source>
        <dbReference type="Pfam" id="PF07261"/>
    </source>
</evidence>
<gene>
    <name evidence="4" type="ORF">NCTC13028_00854</name>
</gene>
<dbReference type="SUPFAM" id="SSF158499">
    <property type="entry name" value="DnaD domain-like"/>
    <property type="match status" value="1"/>
</dbReference>
<proteinExistence type="inferred from homology"/>
<dbReference type="InterPro" id="IPR053162">
    <property type="entry name" value="DnaD"/>
</dbReference>
<accession>A0A2X2WD42</accession>
<feature type="domain" description="DnaB/C C-terminal" evidence="3">
    <location>
        <begin position="176"/>
        <end position="243"/>
    </location>
</feature>
<dbReference type="NCBIfam" id="TIGR01446">
    <property type="entry name" value="DnaD_dom"/>
    <property type="match status" value="1"/>
</dbReference>